<protein>
    <recommendedName>
        <fullName evidence="3">DUF1015 domain-containing protein</fullName>
    </recommendedName>
</protein>
<dbReference type="PANTHER" id="PTHR36454:SF1">
    <property type="entry name" value="DUF1015 DOMAIN-CONTAINING PROTEIN"/>
    <property type="match status" value="1"/>
</dbReference>
<evidence type="ECO:0000313" key="1">
    <source>
        <dbReference type="EMBL" id="CDM66422.1"/>
    </source>
</evidence>
<dbReference type="EMBL" id="CBXV010000008">
    <property type="protein sequence ID" value="CDM66422.1"/>
    <property type="molecule type" value="Genomic_DNA"/>
</dbReference>
<accession>A0A0B6X0B2</accession>
<dbReference type="Pfam" id="PF06245">
    <property type="entry name" value="DUF1015"/>
    <property type="match status" value="1"/>
</dbReference>
<evidence type="ECO:0000313" key="2">
    <source>
        <dbReference type="Proteomes" id="UP000031518"/>
    </source>
</evidence>
<dbReference type="OrthoDB" id="9781616at2"/>
<dbReference type="STRING" id="454194.PYK22_02452"/>
<reference evidence="1 2" key="1">
    <citation type="submission" date="2013-12" db="EMBL/GenBank/DDBJ databases">
        <authorList>
            <person name="Stott M."/>
        </authorList>
    </citation>
    <scope>NUCLEOTIDE SEQUENCE [LARGE SCALE GENOMIC DNA]</scope>
    <source>
        <strain evidence="1 2">K22</strain>
    </source>
</reference>
<dbReference type="Proteomes" id="UP000031518">
    <property type="component" value="Unassembled WGS sequence"/>
</dbReference>
<evidence type="ECO:0008006" key="3">
    <source>
        <dbReference type="Google" id="ProtNLM"/>
    </source>
</evidence>
<dbReference type="AlphaFoldDB" id="A0A0B6X0B2"/>
<dbReference type="PIRSF" id="PIRSF033563">
    <property type="entry name" value="UCP033563"/>
    <property type="match status" value="1"/>
</dbReference>
<name>A0A0B6X0B2_9BACT</name>
<dbReference type="PANTHER" id="PTHR36454">
    <property type="entry name" value="LMO2823 PROTEIN"/>
    <property type="match status" value="1"/>
</dbReference>
<dbReference type="InterPro" id="IPR008323">
    <property type="entry name" value="UCP033563"/>
</dbReference>
<dbReference type="RefSeq" id="WP_041977669.1">
    <property type="nucleotide sequence ID" value="NZ_CBXV010000008.1"/>
</dbReference>
<proteinExistence type="predicted"/>
<organism evidence="1 2">
    <name type="scientific">Pyrinomonas methylaliphatogenes</name>
    <dbReference type="NCBI Taxonomy" id="454194"/>
    <lineage>
        <taxon>Bacteria</taxon>
        <taxon>Pseudomonadati</taxon>
        <taxon>Acidobacteriota</taxon>
        <taxon>Blastocatellia</taxon>
        <taxon>Blastocatellales</taxon>
        <taxon>Pyrinomonadaceae</taxon>
        <taxon>Pyrinomonas</taxon>
    </lineage>
</organism>
<sequence>MVTIYPFRALRPPKERVAQIAAVPYDVVDTEEARALAADNPWSFLHVSRAEIDLPPNVDPYSDSVYERAKANFERLIETGPLTTEAEPSIYVYRLRMGSHTQTGIAACFSVDEYDSDIIRKHEKTRRDKEDDRMRHILALRAQTGPVFLTYRPHKRLDELVANVTASEPLYDFTAADDVRHTIWRAPIADPFVEAFREVPALYIADGHHRAASASRARAVLRQQNPHHTGAEEYNRFLAVAFPSDQVQILAYNRVVRDLNNLTPGEFLNEVEKRFEVTTNAPPAPAARGEWSMFLDGRWYGLKLREKFKPATDDAVANLDVSLLQDNLLEPILGIKDVRTDKRIDFVGGARGTAELERLVREGHAAVAFSLYPTTVDDLLRVSDAGGIMPPKSTWFEPKLRDGLLIHLI</sequence>
<gene>
    <name evidence="1" type="ORF">PYK22_02452</name>
</gene>
<reference evidence="1 2" key="2">
    <citation type="submission" date="2015-01" db="EMBL/GenBank/DDBJ databases">
        <title>Complete genome sequence of Pyrinomonas methylaliphatogenes type strain K22T.</title>
        <authorList>
            <person name="Lee K.C.Y."/>
            <person name="Power J.F."/>
            <person name="Dunfield P.F."/>
            <person name="Morgan X.C."/>
            <person name="Huttenhower C."/>
            <person name="Stott M.B."/>
        </authorList>
    </citation>
    <scope>NUCLEOTIDE SEQUENCE [LARGE SCALE GENOMIC DNA]</scope>
    <source>
        <strain evidence="1 2">K22</strain>
    </source>
</reference>
<keyword evidence="2" id="KW-1185">Reference proteome</keyword>